<protein>
    <submittedName>
        <fullName evidence="3">Uncharacterized protein</fullName>
    </submittedName>
</protein>
<name>A0AAN7DMQ3_9FUNG</name>
<gene>
    <name evidence="3" type="ORF">ATC70_009054</name>
</gene>
<evidence type="ECO:0000313" key="4">
    <source>
        <dbReference type="Proteomes" id="UP001304243"/>
    </source>
</evidence>
<dbReference type="AlphaFoldDB" id="A0AAN7DMQ3"/>
<comment type="caution">
    <text evidence="3">The sequence shown here is derived from an EMBL/GenBank/DDBJ whole genome shotgun (WGS) entry which is preliminary data.</text>
</comment>
<dbReference type="RefSeq" id="XP_064685496.1">
    <property type="nucleotide sequence ID" value="XM_064828294.1"/>
</dbReference>
<keyword evidence="2" id="KW-0812">Transmembrane</keyword>
<dbReference type="GeneID" id="89952740"/>
<organism evidence="3 4">
    <name type="scientific">Mucor velutinosus</name>
    <dbReference type="NCBI Taxonomy" id="708070"/>
    <lineage>
        <taxon>Eukaryota</taxon>
        <taxon>Fungi</taxon>
        <taxon>Fungi incertae sedis</taxon>
        <taxon>Mucoromycota</taxon>
        <taxon>Mucoromycotina</taxon>
        <taxon>Mucoromycetes</taxon>
        <taxon>Mucorales</taxon>
        <taxon>Mucorineae</taxon>
        <taxon>Mucoraceae</taxon>
        <taxon>Mucor</taxon>
    </lineage>
</organism>
<dbReference type="Proteomes" id="UP001304243">
    <property type="component" value="Unassembled WGS sequence"/>
</dbReference>
<evidence type="ECO:0000313" key="3">
    <source>
        <dbReference type="EMBL" id="KAK4518830.1"/>
    </source>
</evidence>
<reference evidence="3 4" key="1">
    <citation type="submission" date="2022-11" db="EMBL/GenBank/DDBJ databases">
        <title>Mucor velutinosus strain NIH1002 WGS.</title>
        <authorList>
            <person name="Subramanian P."/>
            <person name="Mullikin J.C."/>
            <person name="Segre J.A."/>
            <person name="Zelazny A.M."/>
        </authorList>
    </citation>
    <scope>NUCLEOTIDE SEQUENCE [LARGE SCALE GENOMIC DNA]</scope>
    <source>
        <strain evidence="3 4">NIH1002</strain>
    </source>
</reference>
<feature type="transmembrane region" description="Helical" evidence="2">
    <location>
        <begin position="94"/>
        <end position="119"/>
    </location>
</feature>
<feature type="region of interest" description="Disordered" evidence="1">
    <location>
        <begin position="390"/>
        <end position="413"/>
    </location>
</feature>
<keyword evidence="4" id="KW-1185">Reference proteome</keyword>
<evidence type="ECO:0000256" key="1">
    <source>
        <dbReference type="SAM" id="MobiDB-lite"/>
    </source>
</evidence>
<feature type="compositionally biased region" description="Polar residues" evidence="1">
    <location>
        <begin position="390"/>
        <end position="406"/>
    </location>
</feature>
<keyword evidence="2" id="KW-0472">Membrane</keyword>
<sequence length="467" mass="51306">MHRNHKRIKGTNKLIARNFSLTQQIANSHSCNPPRTCKRECTPACNADQICIYKIVTECGTCPPTYCIDGNQLQVTATDFEASSNANNDHQQTALIAGLTTGLVVLALIAVTVAGFVFYRRRKLQKILLQQQQDEKKAYIPPHPPIIISDINSVLPPPPSALQSASILLPPISEYSSNSSSSATPISNHWHQQVWNTIFFKEAPKVSFLGFNNKNQELVIDSVNYDHPQSPFIIGAQSLQIPHLDTPDPSSPSSTTLIRRSLNIQPTIIADNGDFLSRASSVKVTKYDNRPIPATNRFYNTQSAANDDGDDDKYSNSGDENETVKIRRAVSVKKNNSTASHSSSITRVGSVTSEDVKVVCAKPTMVRINTITSKEGGITRKRSIRTVIDQQQQPPFQVSLHDPSTPTDEDNDAQSDRIDVYFCPPAPPPPILLHNPSQVSIQSSNSSSTVGDGEITVFWEPGHHLPP</sequence>
<evidence type="ECO:0000256" key="2">
    <source>
        <dbReference type="SAM" id="Phobius"/>
    </source>
</evidence>
<dbReference type="EMBL" id="JASEJX010000012">
    <property type="protein sequence ID" value="KAK4518830.1"/>
    <property type="molecule type" value="Genomic_DNA"/>
</dbReference>
<proteinExistence type="predicted"/>
<accession>A0AAN7DMQ3</accession>
<keyword evidence="2" id="KW-1133">Transmembrane helix</keyword>
<feature type="region of interest" description="Disordered" evidence="1">
    <location>
        <begin position="293"/>
        <end position="324"/>
    </location>
</feature>